<proteinExistence type="predicted"/>
<dbReference type="PROSITE" id="PS00584">
    <property type="entry name" value="PFKB_KINASES_2"/>
    <property type="match status" value="1"/>
</dbReference>
<evidence type="ECO:0000313" key="5">
    <source>
        <dbReference type="EMBL" id="NIH52937.1"/>
    </source>
</evidence>
<dbReference type="InterPro" id="IPR052562">
    <property type="entry name" value="Ketohexokinase-related"/>
</dbReference>
<evidence type="ECO:0000256" key="1">
    <source>
        <dbReference type="ARBA" id="ARBA00022679"/>
    </source>
</evidence>
<accession>A0A7X5R007</accession>
<dbReference type="SUPFAM" id="SSF53613">
    <property type="entry name" value="Ribokinase-like"/>
    <property type="match status" value="1"/>
</dbReference>
<sequence length="390" mass="41347">MSQPHTPDGIRLGRAPLPTAHPTGSPLATASDSSAVNAQELDLFLAGSLFFDIVFTGLPSEPRPGTEIWAEGMGSLPGGIANLAVAAARLGLRTGLAAGFGDDAYGQWTWSLLQQQEHIDLSRSRTFKDWHSAVTVSLATQGDRSMITHGHPIPIPQAEMIGTPPVSRALMAELVSPDAETWWMPSARQGSKVFADVGWDPTEKWDTAVLDDLASCHAFLPNHVEAMAYTRTDSPERALAALADRVPLAIVTKGVDGAIAVDSSTGETASVPSLRVKSVDPTGAGDVFAAGIVVGSLAGWPLEQRLLFSALCSALAVQHFGGSLASPGWGDIADWWESIRNAAPHDTHAAEVAKRYGFLDDIVSNVSRDAVRRAEATFGLLTEVDEYAPR</sequence>
<organism evidence="5 6">
    <name type="scientific">Lysinibacter cavernae</name>
    <dbReference type="NCBI Taxonomy" id="1640652"/>
    <lineage>
        <taxon>Bacteria</taxon>
        <taxon>Bacillati</taxon>
        <taxon>Actinomycetota</taxon>
        <taxon>Actinomycetes</taxon>
        <taxon>Micrococcales</taxon>
        <taxon>Microbacteriaceae</taxon>
        <taxon>Lysinibacter</taxon>
    </lineage>
</organism>
<evidence type="ECO:0000259" key="4">
    <source>
        <dbReference type="Pfam" id="PF00294"/>
    </source>
</evidence>
<name>A0A7X5R007_9MICO</name>
<keyword evidence="1" id="KW-0808">Transferase</keyword>
<reference evidence="5 6" key="1">
    <citation type="submission" date="2020-02" db="EMBL/GenBank/DDBJ databases">
        <title>Sequencing the genomes of 1000 actinobacteria strains.</title>
        <authorList>
            <person name="Klenk H.-P."/>
        </authorList>
    </citation>
    <scope>NUCLEOTIDE SEQUENCE [LARGE SCALE GENOMIC DNA]</scope>
    <source>
        <strain evidence="5 6">DSM 27960</strain>
    </source>
</reference>
<dbReference type="Proteomes" id="UP000541033">
    <property type="component" value="Unassembled WGS sequence"/>
</dbReference>
<dbReference type="InterPro" id="IPR011611">
    <property type="entry name" value="PfkB_dom"/>
</dbReference>
<dbReference type="InterPro" id="IPR002173">
    <property type="entry name" value="Carboh/pur_kinase_PfkB_CS"/>
</dbReference>
<protein>
    <submittedName>
        <fullName evidence="5">Sugar/nucleoside kinase (Ribokinase family)</fullName>
    </submittedName>
</protein>
<feature type="region of interest" description="Disordered" evidence="3">
    <location>
        <begin position="1"/>
        <end position="31"/>
    </location>
</feature>
<dbReference type="EMBL" id="JAAMOX010000001">
    <property type="protein sequence ID" value="NIH52937.1"/>
    <property type="molecule type" value="Genomic_DNA"/>
</dbReference>
<evidence type="ECO:0000313" key="6">
    <source>
        <dbReference type="Proteomes" id="UP000541033"/>
    </source>
</evidence>
<dbReference type="GO" id="GO:0016301">
    <property type="term" value="F:kinase activity"/>
    <property type="evidence" value="ECO:0007669"/>
    <property type="project" value="UniProtKB-KW"/>
</dbReference>
<dbReference type="CDD" id="cd01942">
    <property type="entry name" value="ribokinase_group_A"/>
    <property type="match status" value="1"/>
</dbReference>
<evidence type="ECO:0000256" key="3">
    <source>
        <dbReference type="SAM" id="MobiDB-lite"/>
    </source>
</evidence>
<dbReference type="AlphaFoldDB" id="A0A7X5R007"/>
<keyword evidence="6" id="KW-1185">Reference proteome</keyword>
<gene>
    <name evidence="5" type="ORF">FHX76_000805</name>
</gene>
<dbReference type="InterPro" id="IPR029056">
    <property type="entry name" value="Ribokinase-like"/>
</dbReference>
<dbReference type="Pfam" id="PF00294">
    <property type="entry name" value="PfkB"/>
    <property type="match status" value="1"/>
</dbReference>
<feature type="domain" description="Carbohydrate kinase PfkB" evidence="4">
    <location>
        <begin position="75"/>
        <end position="325"/>
    </location>
</feature>
<evidence type="ECO:0000256" key="2">
    <source>
        <dbReference type="ARBA" id="ARBA00022777"/>
    </source>
</evidence>
<comment type="caution">
    <text evidence="5">The sequence shown here is derived from an EMBL/GenBank/DDBJ whole genome shotgun (WGS) entry which is preliminary data.</text>
</comment>
<dbReference type="Gene3D" id="3.40.1190.20">
    <property type="match status" value="1"/>
</dbReference>
<dbReference type="RefSeq" id="WP_341777855.1">
    <property type="nucleotide sequence ID" value="NZ_JAAMOX010000001.1"/>
</dbReference>
<dbReference type="PANTHER" id="PTHR42774:SF3">
    <property type="entry name" value="KETOHEXOKINASE"/>
    <property type="match status" value="1"/>
</dbReference>
<dbReference type="PANTHER" id="PTHR42774">
    <property type="entry name" value="PHOSPHOTRANSFERASE SYSTEM TRANSPORT PROTEIN"/>
    <property type="match status" value="1"/>
</dbReference>
<keyword evidence="2 5" id="KW-0418">Kinase</keyword>